<protein>
    <submittedName>
        <fullName evidence="4">Putative L-ribulose-5-phosphate 4-epimerase</fullName>
    </submittedName>
</protein>
<organism evidence="4 5">
    <name type="scientific">Megasphaera hutchinsoni</name>
    <dbReference type="NCBI Taxonomy" id="1588748"/>
    <lineage>
        <taxon>Bacteria</taxon>
        <taxon>Bacillati</taxon>
        <taxon>Bacillota</taxon>
        <taxon>Negativicutes</taxon>
        <taxon>Veillonellales</taxon>
        <taxon>Veillonellaceae</taxon>
        <taxon>Megasphaera</taxon>
    </lineage>
</organism>
<keyword evidence="5" id="KW-1185">Reference proteome</keyword>
<dbReference type="AlphaFoldDB" id="A0A134CEM6"/>
<dbReference type="Pfam" id="PF00596">
    <property type="entry name" value="Aldolase_II"/>
    <property type="match status" value="1"/>
</dbReference>
<dbReference type="InterPro" id="IPR050197">
    <property type="entry name" value="Aldolase_class_II_sugar_metab"/>
</dbReference>
<dbReference type="STRING" id="1588748.HMPREF3182_01100"/>
<evidence type="ECO:0000256" key="2">
    <source>
        <dbReference type="ARBA" id="ARBA00023239"/>
    </source>
</evidence>
<dbReference type="PANTHER" id="PTHR22789:SF0">
    <property type="entry name" value="3-OXO-TETRONATE 4-PHOSPHATE DECARBOXYLASE-RELATED"/>
    <property type="match status" value="1"/>
</dbReference>
<comment type="caution">
    <text evidence="4">The sequence shown here is derived from an EMBL/GenBank/DDBJ whole genome shotgun (WGS) entry which is preliminary data.</text>
</comment>
<dbReference type="Proteomes" id="UP000070160">
    <property type="component" value="Unassembled WGS sequence"/>
</dbReference>
<sequence length="209" mass="22516">MDTKKEICYIGKKITKAGLVTACDGNISVRCADGSILITPSQKPKGEVRKKDILRVSLTGHVLEGNGKPSSETSMHIQIYSKRPDVKAIVHAHPITATALSVAAIPFPSDLVTEGELVLGHVPTIPYALPGSMELATAAAVSMLQANVGLLERHGAIALGESLTEALYRMETLETVAKMYRDALLFASLREDEAPHSEEKEIWSSPILF</sequence>
<evidence type="ECO:0000313" key="4">
    <source>
        <dbReference type="EMBL" id="KXB90676.1"/>
    </source>
</evidence>
<gene>
    <name evidence="4" type="ORF">HMPREF3182_01100</name>
</gene>
<dbReference type="PANTHER" id="PTHR22789">
    <property type="entry name" value="FUCULOSE PHOSPHATE ALDOLASE"/>
    <property type="match status" value="1"/>
</dbReference>
<dbReference type="GO" id="GO:0019323">
    <property type="term" value="P:pentose catabolic process"/>
    <property type="evidence" value="ECO:0007669"/>
    <property type="project" value="TreeGrafter"/>
</dbReference>
<keyword evidence="1" id="KW-0479">Metal-binding</keyword>
<feature type="domain" description="Class II aldolase/adducin N-terminal" evidence="3">
    <location>
        <begin position="5"/>
        <end position="181"/>
    </location>
</feature>
<proteinExistence type="predicted"/>
<dbReference type="EMBL" id="LSDT01000044">
    <property type="protein sequence ID" value="KXB90676.1"/>
    <property type="molecule type" value="Genomic_DNA"/>
</dbReference>
<dbReference type="SMART" id="SM01007">
    <property type="entry name" value="Aldolase_II"/>
    <property type="match status" value="1"/>
</dbReference>
<dbReference type="GO" id="GO:0005829">
    <property type="term" value="C:cytosol"/>
    <property type="evidence" value="ECO:0007669"/>
    <property type="project" value="TreeGrafter"/>
</dbReference>
<dbReference type="Gene3D" id="3.40.225.10">
    <property type="entry name" value="Class II aldolase/adducin N-terminal domain"/>
    <property type="match status" value="1"/>
</dbReference>
<dbReference type="GO" id="GO:0046872">
    <property type="term" value="F:metal ion binding"/>
    <property type="evidence" value="ECO:0007669"/>
    <property type="project" value="UniProtKB-KW"/>
</dbReference>
<dbReference type="InterPro" id="IPR036409">
    <property type="entry name" value="Aldolase_II/adducin_N_sf"/>
</dbReference>
<dbReference type="RefSeq" id="WP_007392738.1">
    <property type="nucleotide sequence ID" value="NZ_KQ960952.1"/>
</dbReference>
<reference evidence="5" key="1">
    <citation type="submission" date="2016-01" db="EMBL/GenBank/DDBJ databases">
        <authorList>
            <person name="Mitreva M."/>
            <person name="Pepin K.H."/>
            <person name="Mihindukulasuriya K.A."/>
            <person name="Fulton R."/>
            <person name="Fronick C."/>
            <person name="O'Laughlin M."/>
            <person name="Miner T."/>
            <person name="Herter B."/>
            <person name="Rosa B.A."/>
            <person name="Cordes M."/>
            <person name="Tomlinson C."/>
            <person name="Wollam A."/>
            <person name="Palsikar V.B."/>
            <person name="Mardis E.R."/>
            <person name="Wilson R.K."/>
        </authorList>
    </citation>
    <scope>NUCLEOTIDE SEQUENCE [LARGE SCALE GENOMIC DNA]</scope>
    <source>
        <strain evidence="5">KA00182</strain>
    </source>
</reference>
<accession>A0A134CEM6</accession>
<dbReference type="SUPFAM" id="SSF53639">
    <property type="entry name" value="AraD/HMP-PK domain-like"/>
    <property type="match status" value="1"/>
</dbReference>
<name>A0A134CEM6_9FIRM</name>
<evidence type="ECO:0000259" key="3">
    <source>
        <dbReference type="SMART" id="SM01007"/>
    </source>
</evidence>
<dbReference type="GO" id="GO:0016832">
    <property type="term" value="F:aldehyde-lyase activity"/>
    <property type="evidence" value="ECO:0007669"/>
    <property type="project" value="TreeGrafter"/>
</dbReference>
<evidence type="ECO:0000256" key="1">
    <source>
        <dbReference type="ARBA" id="ARBA00022723"/>
    </source>
</evidence>
<evidence type="ECO:0000313" key="5">
    <source>
        <dbReference type="Proteomes" id="UP000070160"/>
    </source>
</evidence>
<dbReference type="PATRIC" id="fig|1588748.3.peg.1059"/>
<dbReference type="InterPro" id="IPR001303">
    <property type="entry name" value="Aldolase_II/adducin_N"/>
</dbReference>
<keyword evidence="2" id="KW-0456">Lyase</keyword>